<evidence type="ECO:0000256" key="3">
    <source>
        <dbReference type="ARBA" id="ARBA00022692"/>
    </source>
</evidence>
<feature type="transmembrane region" description="Helical" evidence="6">
    <location>
        <begin position="189"/>
        <end position="213"/>
    </location>
</feature>
<keyword evidence="6 7" id="KW-0675">Receptor</keyword>
<accession>A0A6G0YQY4</accession>
<dbReference type="GO" id="GO:0007165">
    <property type="term" value="P:signal transduction"/>
    <property type="evidence" value="ECO:0007669"/>
    <property type="project" value="UniProtKB-KW"/>
</dbReference>
<feature type="transmembrane region" description="Helical" evidence="6">
    <location>
        <begin position="390"/>
        <end position="408"/>
    </location>
</feature>
<keyword evidence="6" id="KW-0807">Transducer</keyword>
<dbReference type="EMBL" id="VUJU01002821">
    <property type="protein sequence ID" value="KAF0759983.1"/>
    <property type="molecule type" value="Genomic_DNA"/>
</dbReference>
<comment type="subcellular location">
    <subcellularLocation>
        <location evidence="1 6">Cell membrane</location>
        <topology evidence="1 6">Multi-pass membrane protein</topology>
    </subcellularLocation>
</comment>
<keyword evidence="8" id="KW-1185">Reference proteome</keyword>
<evidence type="ECO:0000256" key="2">
    <source>
        <dbReference type="ARBA" id="ARBA00022475"/>
    </source>
</evidence>
<dbReference type="GO" id="GO:0050909">
    <property type="term" value="P:sensory perception of taste"/>
    <property type="evidence" value="ECO:0007669"/>
    <property type="project" value="InterPro"/>
</dbReference>
<feature type="transmembrane region" description="Helical" evidence="6">
    <location>
        <begin position="156"/>
        <end position="177"/>
    </location>
</feature>
<feature type="transmembrane region" description="Helical" evidence="6">
    <location>
        <begin position="6"/>
        <end position="27"/>
    </location>
</feature>
<comment type="similarity">
    <text evidence="6">Belongs to the insect chemoreceptor superfamily. Gustatory receptor (GR) family.</text>
</comment>
<keyword evidence="4 6" id="KW-1133">Transmembrane helix</keyword>
<evidence type="ECO:0000256" key="1">
    <source>
        <dbReference type="ARBA" id="ARBA00004651"/>
    </source>
</evidence>
<name>A0A6G0YQY4_APHCR</name>
<evidence type="ECO:0000256" key="6">
    <source>
        <dbReference type="RuleBase" id="RU363108"/>
    </source>
</evidence>
<dbReference type="GO" id="GO:0005886">
    <property type="term" value="C:plasma membrane"/>
    <property type="evidence" value="ECO:0007669"/>
    <property type="project" value="UniProtKB-SubCell"/>
</dbReference>
<proteinExistence type="inferred from homology"/>
<keyword evidence="2 6" id="KW-1003">Cell membrane</keyword>
<evidence type="ECO:0000256" key="4">
    <source>
        <dbReference type="ARBA" id="ARBA00022989"/>
    </source>
</evidence>
<evidence type="ECO:0000256" key="5">
    <source>
        <dbReference type="ARBA" id="ARBA00023136"/>
    </source>
</evidence>
<comment type="caution">
    <text evidence="7">The sequence shown here is derived from an EMBL/GenBank/DDBJ whole genome shotgun (WGS) entry which is preliminary data.</text>
</comment>
<dbReference type="OrthoDB" id="6626390at2759"/>
<dbReference type="AlphaFoldDB" id="A0A6G0YQY4"/>
<evidence type="ECO:0000313" key="7">
    <source>
        <dbReference type="EMBL" id="KAF0759983.1"/>
    </source>
</evidence>
<keyword evidence="5 6" id="KW-0472">Membrane</keyword>
<dbReference type="Proteomes" id="UP000478052">
    <property type="component" value="Unassembled WGS sequence"/>
</dbReference>
<dbReference type="Pfam" id="PF08395">
    <property type="entry name" value="7tm_7"/>
    <property type="match status" value="1"/>
</dbReference>
<gene>
    <name evidence="7" type="ORF">FWK35_00008289</name>
</gene>
<protein>
    <recommendedName>
        <fullName evidence="6">Gustatory receptor</fullName>
    </recommendedName>
</protein>
<feature type="transmembrane region" description="Helical" evidence="6">
    <location>
        <begin position="63"/>
        <end position="84"/>
    </location>
</feature>
<evidence type="ECO:0000313" key="8">
    <source>
        <dbReference type="Proteomes" id="UP000478052"/>
    </source>
</evidence>
<keyword evidence="3 6" id="KW-0812">Transmembrane</keyword>
<feature type="transmembrane region" description="Helical" evidence="6">
    <location>
        <begin position="319"/>
        <end position="336"/>
    </location>
</feature>
<reference evidence="7 8" key="1">
    <citation type="submission" date="2019-08" db="EMBL/GenBank/DDBJ databases">
        <title>Whole genome of Aphis craccivora.</title>
        <authorList>
            <person name="Voronova N.V."/>
            <person name="Shulinski R.S."/>
            <person name="Bandarenka Y.V."/>
            <person name="Zhorov D.G."/>
            <person name="Warner D."/>
        </authorList>
    </citation>
    <scope>NUCLEOTIDE SEQUENCE [LARGE SCALE GENOMIC DNA]</scope>
    <source>
        <strain evidence="7">180601</strain>
        <tissue evidence="7">Whole Body</tissue>
    </source>
</reference>
<sequence length="433" mass="51143">MHEMVSIFLMLPLSVLFITVIKMTTFFHRTLRPILILSKYIGLIDISYTMGPTGLLVHNVKSLFHICIEISRIIVLLMFTYMYIYKDDSTIRIIQIFTVLQFWINIIAARLSNNWISDLILYVFRFINGMIEFDRKLTPFSTSLLSKQRSFSKRQWDIFLISFFLYFIVLKFLHFYLMTFKVMTVDIFIIPFILFAPPFILDYVITSSLCYFLHNLHARFWTLNDLWKCLPAEMVVHHDKWTHIEMVLFMEKTRLLHSELCDLLKKFTIGFGPLLLAYFTFSFSCLLIGIFLMVTNFHLLAIEPSAAEVWFQIFNVTDHIQIVISIMSIIVYVSFIEEQRTKIISYLRSYRISNLNMDVKKQIKMFMNQMSFSGLDQITAFGFFNVNLNLVMSILVLIITGITTLVQMKHDPIIIKLHNDTFLFIKSMRKNMT</sequence>
<organism evidence="7 8">
    <name type="scientific">Aphis craccivora</name>
    <name type="common">Cowpea aphid</name>
    <dbReference type="NCBI Taxonomy" id="307492"/>
    <lineage>
        <taxon>Eukaryota</taxon>
        <taxon>Metazoa</taxon>
        <taxon>Ecdysozoa</taxon>
        <taxon>Arthropoda</taxon>
        <taxon>Hexapoda</taxon>
        <taxon>Insecta</taxon>
        <taxon>Pterygota</taxon>
        <taxon>Neoptera</taxon>
        <taxon>Paraneoptera</taxon>
        <taxon>Hemiptera</taxon>
        <taxon>Sternorrhyncha</taxon>
        <taxon>Aphidomorpha</taxon>
        <taxon>Aphidoidea</taxon>
        <taxon>Aphididae</taxon>
        <taxon>Aphidini</taxon>
        <taxon>Aphis</taxon>
        <taxon>Aphis</taxon>
    </lineage>
</organism>
<feature type="transmembrane region" description="Helical" evidence="6">
    <location>
        <begin position="275"/>
        <end position="299"/>
    </location>
</feature>
<comment type="function">
    <text evidence="6">Gustatory receptor which mediates acceptance or avoidance behavior, depending on its substrates.</text>
</comment>
<dbReference type="InterPro" id="IPR013604">
    <property type="entry name" value="7TM_chemorcpt"/>
</dbReference>